<protein>
    <submittedName>
        <fullName evidence="2">Uncharacterized protein</fullName>
    </submittedName>
</protein>
<feature type="compositionally biased region" description="Basic and acidic residues" evidence="1">
    <location>
        <begin position="10"/>
        <end position="19"/>
    </location>
</feature>
<evidence type="ECO:0000256" key="1">
    <source>
        <dbReference type="SAM" id="MobiDB-lite"/>
    </source>
</evidence>
<feature type="compositionally biased region" description="Polar residues" evidence="1">
    <location>
        <begin position="40"/>
        <end position="51"/>
    </location>
</feature>
<accession>A0A8S1HWF3</accession>
<keyword evidence="3" id="KW-1185">Reference proteome</keyword>
<evidence type="ECO:0000313" key="2">
    <source>
        <dbReference type="EMBL" id="CAD6198932.1"/>
    </source>
</evidence>
<dbReference type="EMBL" id="CAJGYM010000144">
    <property type="protein sequence ID" value="CAD6198932.1"/>
    <property type="molecule type" value="Genomic_DNA"/>
</dbReference>
<name>A0A8S1HWF3_9PELO</name>
<dbReference type="Proteomes" id="UP000835052">
    <property type="component" value="Unassembled WGS sequence"/>
</dbReference>
<comment type="caution">
    <text evidence="2">The sequence shown here is derived from an EMBL/GenBank/DDBJ whole genome shotgun (WGS) entry which is preliminary data.</text>
</comment>
<reference evidence="2" key="1">
    <citation type="submission" date="2020-10" db="EMBL/GenBank/DDBJ databases">
        <authorList>
            <person name="Kikuchi T."/>
        </authorList>
    </citation>
    <scope>NUCLEOTIDE SEQUENCE</scope>
    <source>
        <strain evidence="2">NKZ352</strain>
    </source>
</reference>
<proteinExistence type="predicted"/>
<gene>
    <name evidence="2" type="ORF">CAUJ_LOCUS14837</name>
</gene>
<dbReference type="AlphaFoldDB" id="A0A8S1HWF3"/>
<evidence type="ECO:0000313" key="3">
    <source>
        <dbReference type="Proteomes" id="UP000835052"/>
    </source>
</evidence>
<organism evidence="2 3">
    <name type="scientific">Caenorhabditis auriculariae</name>
    <dbReference type="NCBI Taxonomy" id="2777116"/>
    <lineage>
        <taxon>Eukaryota</taxon>
        <taxon>Metazoa</taxon>
        <taxon>Ecdysozoa</taxon>
        <taxon>Nematoda</taxon>
        <taxon>Chromadorea</taxon>
        <taxon>Rhabditida</taxon>
        <taxon>Rhabditina</taxon>
        <taxon>Rhabditomorpha</taxon>
        <taxon>Rhabditoidea</taxon>
        <taxon>Rhabditidae</taxon>
        <taxon>Peloderinae</taxon>
        <taxon>Caenorhabditis</taxon>
    </lineage>
</organism>
<feature type="region of interest" description="Disordered" evidence="1">
    <location>
        <begin position="1"/>
        <end position="61"/>
    </location>
</feature>
<sequence length="155" mass="17346">MSSKPPTYEEATRLPDRSTDSPPPYETQENRENEPESPPMASTSSEPTSSGGAFPDELSFLPNIPDSAIIRQPIPISQPSIFSSDFARTNFESESSRGHHHFYQDQQNDSNFFQNGRRNSCHEEHSEGEEALECFCCILFGIGTILDGFISRPNE</sequence>